<dbReference type="AlphaFoldDB" id="A0A8C8ANR8"/>
<evidence type="ECO:0000313" key="2">
    <source>
        <dbReference type="Ensembl" id="ENSOSUP00000009188.1"/>
    </source>
</evidence>
<feature type="compositionally biased region" description="Basic residues" evidence="1">
    <location>
        <begin position="88"/>
        <end position="99"/>
    </location>
</feature>
<keyword evidence="3" id="KW-1185">Reference proteome</keyword>
<sequence>ALAWGTRGSRARWLACRLAVTWCRQKLHAELKIGSFGFFWAQNISLKFQREQQTVPLLRAMFWRGANPHGPPEGPWVPAIHPGGSQRSRWKRKQSRPDS</sequence>
<proteinExistence type="predicted"/>
<protein>
    <submittedName>
        <fullName evidence="2">Uncharacterized protein</fullName>
    </submittedName>
</protein>
<name>A0A8C8ANR8_9STRI</name>
<dbReference type="Proteomes" id="UP000694552">
    <property type="component" value="Unplaced"/>
</dbReference>
<accession>A0A8C8ANR8</accession>
<dbReference type="Pfam" id="PF10344">
    <property type="entry name" value="Hobbit"/>
    <property type="match status" value="1"/>
</dbReference>
<feature type="region of interest" description="Disordered" evidence="1">
    <location>
        <begin position="69"/>
        <end position="99"/>
    </location>
</feature>
<evidence type="ECO:0000256" key="1">
    <source>
        <dbReference type="SAM" id="MobiDB-lite"/>
    </source>
</evidence>
<dbReference type="Ensembl" id="ENSOSUT00000009510.1">
    <property type="protein sequence ID" value="ENSOSUP00000009188.1"/>
    <property type="gene ID" value="ENSOSUG00000006759.1"/>
</dbReference>
<dbReference type="InterPro" id="IPR045167">
    <property type="entry name" value="Hobbit"/>
</dbReference>
<organism evidence="2 3">
    <name type="scientific">Otus sunia</name>
    <name type="common">Oriental scops-owl</name>
    <dbReference type="NCBI Taxonomy" id="257818"/>
    <lineage>
        <taxon>Eukaryota</taxon>
        <taxon>Metazoa</taxon>
        <taxon>Chordata</taxon>
        <taxon>Craniata</taxon>
        <taxon>Vertebrata</taxon>
        <taxon>Euteleostomi</taxon>
        <taxon>Archelosauria</taxon>
        <taxon>Archosauria</taxon>
        <taxon>Dinosauria</taxon>
        <taxon>Saurischia</taxon>
        <taxon>Theropoda</taxon>
        <taxon>Coelurosauria</taxon>
        <taxon>Aves</taxon>
        <taxon>Neognathae</taxon>
        <taxon>Neoaves</taxon>
        <taxon>Telluraves</taxon>
        <taxon>Strigiformes</taxon>
        <taxon>Strigidae</taxon>
        <taxon>Otus</taxon>
    </lineage>
</organism>
<reference evidence="2" key="1">
    <citation type="submission" date="2025-08" db="UniProtKB">
        <authorList>
            <consortium name="Ensembl"/>
        </authorList>
    </citation>
    <scope>IDENTIFICATION</scope>
</reference>
<evidence type="ECO:0000313" key="3">
    <source>
        <dbReference type="Proteomes" id="UP000694552"/>
    </source>
</evidence>
<reference evidence="2" key="2">
    <citation type="submission" date="2025-09" db="UniProtKB">
        <authorList>
            <consortium name="Ensembl"/>
        </authorList>
    </citation>
    <scope>IDENTIFICATION</scope>
</reference>